<name>A0A7S8WJS1_9REOV</name>
<reference evidence="1" key="1">
    <citation type="submission" date="2020-10" db="EMBL/GenBank/DDBJ databases">
        <authorList>
            <person name="Guo L."/>
            <person name="Lu X."/>
            <person name="Guo D."/>
        </authorList>
    </citation>
    <scope>NUCLEOTIDE SEQUENCE</scope>
    <source>
        <strain evidence="1">USAdf</strain>
    </source>
</reference>
<dbReference type="EMBL" id="MW177748">
    <property type="protein sequence ID" value="QPF16728.1"/>
    <property type="molecule type" value="Genomic_RNA"/>
</dbReference>
<proteinExistence type="predicted"/>
<organism evidence="1">
    <name type="scientific">Skokie reo-like virus</name>
    <dbReference type="NCBI Taxonomy" id="2789444"/>
    <lineage>
        <taxon>Viruses</taxon>
        <taxon>Riboviria</taxon>
        <taxon>Orthornavirae</taxon>
        <taxon>Duplornaviricota</taxon>
        <taxon>Resentoviricetes</taxon>
        <taxon>Reovirales</taxon>
    </lineage>
</organism>
<sequence>MLADQKKVVSGLGDTVSNVSNKVDQQGQEIENVRVGFNEKIAKNKEIIDDLKGRVEKLEKMDSGNHDEWYKLMSEIGYGKEDLKKNINVYKNIVAMDRMVASLSTAIDVGVNKYSAKLTRAGWEAANHLADLMKIGKEWGAYSILFMLPPVVKFGSTVVTMDGKVIKWVEGEMIVTLPKSQSEGVTIDWVCFTIIDKKTTYKYLDGDQVKECPVNLRELLYGPWVYILTGSAYGEVHLRQEMVKEMRKVMSEKIVSYTNDELTGIMGPLAAVGIKNLEYSILRSVKTILEFDQIQFPWNSTTVLATEVNLEYWDLAMINYLDGVAMIKGRMRIVPVLKEWRWNQDYSEVSFTGSPYTGSLKMIKDGKVERKTFRSYGVVTEITSVTGVRPSLTITDASKQRFIFRIASKNAWIRIVYKVNYVIEIDDWEPVATSENVLQLLVDGKPASFKISTNDGKTVLFSEGNVFERSMPLITPDQRTMSSYLYESPREMIAEKVGQDLVVKVNEVESYHSNMGLRWSSYHTNLIGYSLFMQHKGSTYQGGGRFERLIKSWGSWKYLWACREPGGQIYSKDFRMDSTIGDKHSKDNMVELKTDGITFSAAIWFDYIPEVGQLDWSDMSMGHAPPIKNVIIPLYSVDLPGDLTAVQNGLYDMVSLKQDVFRLMGLVYNLKELVENLEKRVEFIEEWQKTFLASMKQSPLSTLGGLISVVAGAVGLFMPLVGIAGQILGAGLEGISNISKGDYVDGALDLSIVAILSGYGSRKFFKNRFERYKAPINKISSEIAKHLGTTVRKQYGYSRLRGVVLSKSPDVLSVNWYDNRLRITMVRHSDAGDWVAESLWDRGDVYAVGVKVDKGKIVGIHKYLSKTPKAKWVTTFASKYYSIDNEKRRSLVAPDLLALFTLTEPYQAKEKVDVGVDDSTLGWIDYLSKEGKIVEDLDLNLSGLA</sequence>
<accession>A0A7S8WJS1</accession>
<evidence type="ECO:0000313" key="1">
    <source>
        <dbReference type="EMBL" id="QPF16728.1"/>
    </source>
</evidence>
<protein>
    <submittedName>
        <fullName evidence="1">Uncharacterized protein</fullName>
    </submittedName>
</protein>